<proteinExistence type="predicted"/>
<dbReference type="InterPro" id="IPR036291">
    <property type="entry name" value="NAD(P)-bd_dom_sf"/>
</dbReference>
<dbReference type="Proteomes" id="UP000183859">
    <property type="component" value="Chromosome"/>
</dbReference>
<evidence type="ECO:0000313" key="2">
    <source>
        <dbReference type="EMBL" id="APG47832.1"/>
    </source>
</evidence>
<dbReference type="AlphaFoldDB" id="A0A1L3I723"/>
<dbReference type="STRING" id="1844006.PhaeoP97_02447"/>
<dbReference type="CDD" id="cd05243">
    <property type="entry name" value="SDR_a5"/>
    <property type="match status" value="1"/>
</dbReference>
<reference evidence="3" key="1">
    <citation type="submission" date="2016-07" db="EMBL/GenBank/DDBJ databases">
        <title>Phaeobacter portensis sp. nov., a tropodithietic acid producing bacterium isolated from a German harbor.</title>
        <authorList>
            <person name="Freese H.M."/>
            <person name="Bunk B."/>
            <person name="Breider S."/>
            <person name="Brinkhoff T."/>
        </authorList>
    </citation>
    <scope>NUCLEOTIDE SEQUENCE [LARGE SCALE GENOMIC DNA]</scope>
    <source>
        <strain evidence="3">P97</strain>
    </source>
</reference>
<organism evidence="2 3">
    <name type="scientific">Phaeobacter porticola</name>
    <dbReference type="NCBI Taxonomy" id="1844006"/>
    <lineage>
        <taxon>Bacteria</taxon>
        <taxon>Pseudomonadati</taxon>
        <taxon>Pseudomonadota</taxon>
        <taxon>Alphaproteobacteria</taxon>
        <taxon>Rhodobacterales</taxon>
        <taxon>Roseobacteraceae</taxon>
        <taxon>Phaeobacter</taxon>
    </lineage>
</organism>
<evidence type="ECO:0000313" key="3">
    <source>
        <dbReference type="Proteomes" id="UP000183859"/>
    </source>
</evidence>
<feature type="domain" description="NAD(P)-binding" evidence="1">
    <location>
        <begin position="7"/>
        <end position="186"/>
    </location>
</feature>
<gene>
    <name evidence="2" type="ORF">PhaeoP97_02447</name>
</gene>
<dbReference type="OrthoDB" id="367683at2"/>
<dbReference type="Pfam" id="PF13460">
    <property type="entry name" value="NAD_binding_10"/>
    <property type="match status" value="1"/>
</dbReference>
<dbReference type="InterPro" id="IPR016040">
    <property type="entry name" value="NAD(P)-bd_dom"/>
</dbReference>
<dbReference type="EMBL" id="CP016364">
    <property type="protein sequence ID" value="APG47832.1"/>
    <property type="molecule type" value="Genomic_DNA"/>
</dbReference>
<dbReference type="KEGG" id="php:PhaeoP97_02447"/>
<dbReference type="SUPFAM" id="SSF51735">
    <property type="entry name" value="NAD(P)-binding Rossmann-fold domains"/>
    <property type="match status" value="1"/>
</dbReference>
<evidence type="ECO:0000259" key="1">
    <source>
        <dbReference type="Pfam" id="PF13460"/>
    </source>
</evidence>
<dbReference type="Gene3D" id="3.40.50.720">
    <property type="entry name" value="NAD(P)-binding Rossmann-like Domain"/>
    <property type="match status" value="1"/>
</dbReference>
<accession>A0A1L3I723</accession>
<keyword evidence="3" id="KW-1185">Reference proteome</keyword>
<dbReference type="PANTHER" id="PTHR15020">
    <property type="entry name" value="FLAVIN REDUCTASE-RELATED"/>
    <property type="match status" value="1"/>
</dbReference>
<dbReference type="PANTHER" id="PTHR15020:SF50">
    <property type="entry name" value="UPF0659 PROTEIN YMR090W"/>
    <property type="match status" value="1"/>
</dbReference>
<sequence length="198" mass="21041">MKILVAGATGKTGRRLVEKLHRLGHQPIALVRESSDTSTLSRGTLTRHGDLTDLPQDVCKDCDSVIFAAGSGGDTSAEMTDKIDRDGAKRLVDLAKQSGVSRFVMLSTVGAGDPDPESELAHYLQAKHEADEHLKRSGLDYAILRPVRLTEGDGTGKVQFGENVHPDAVAARGDVAAALADAVCNPNWSGKAQLMQSL</sequence>
<protein>
    <submittedName>
        <fullName evidence="2">Putative NAD dependent epimerase/dehydratase</fullName>
    </submittedName>
</protein>
<dbReference type="RefSeq" id="WP_072505258.1">
    <property type="nucleotide sequence ID" value="NZ_CP016364.1"/>
</dbReference>
<name>A0A1L3I723_9RHOB</name>